<dbReference type="Pfam" id="PF24626">
    <property type="entry name" value="SH3_Tf2-1"/>
    <property type="match status" value="1"/>
</dbReference>
<organism evidence="3">
    <name type="scientific">Tanacetum cinerariifolium</name>
    <name type="common">Dalmatian daisy</name>
    <name type="synonym">Chrysanthemum cinerariifolium</name>
    <dbReference type="NCBI Taxonomy" id="118510"/>
    <lineage>
        <taxon>Eukaryota</taxon>
        <taxon>Viridiplantae</taxon>
        <taxon>Streptophyta</taxon>
        <taxon>Embryophyta</taxon>
        <taxon>Tracheophyta</taxon>
        <taxon>Spermatophyta</taxon>
        <taxon>Magnoliopsida</taxon>
        <taxon>eudicotyledons</taxon>
        <taxon>Gunneridae</taxon>
        <taxon>Pentapetalae</taxon>
        <taxon>asterids</taxon>
        <taxon>campanulids</taxon>
        <taxon>Asterales</taxon>
        <taxon>Asteraceae</taxon>
        <taxon>Asteroideae</taxon>
        <taxon>Anthemideae</taxon>
        <taxon>Anthemidinae</taxon>
        <taxon>Tanacetum</taxon>
    </lineage>
</organism>
<sequence>MVDTAYPKSWIRCIGDLVSFMVFGECMHRYAVSSLMDTRIGCQNRSWEPREPGKGKGIHVKSRGGLPRPKHHDMSFDVNIRMDWLSDHKAEIICHEKVVRIPLLDGKVLRVLGEKPEEKMRQLMSVKAKEQKQEEIMVVKDFLRSFQVNLKNSRTEVSFDQAHRLGEQRHVINENGIHIDPSKIEAVKNWEALRTPSEVCSFLGLASDYDCQIRYHPGKVNVVADALSRKERVKPKRKGLYEMVEHRSDGALYYLDRIWVPLKGDVRTLIIDKVYKLKYSIHPGADKMYYDLRDMYWWLGTRLDMSTTNHPQTDGQNERTIQKLEDMLRACVLDFGGSWDVHLSLVEFSYNNSYHSSVRCAPFEALYAKKCRSLIMWGEKSYVDKRRKPLDFSVGDYVLLKVSPWKGVVRFRKKGKLAPRFVGPFEITERIDHVEILEREFKKLKRSRIAIVKVRWNSKRGPEFTAPAGRPFRCVNDISELRLQEHSDILVVTSGDGRSWSPLSLLSRRLWIVLIILIFGFNQGDGSGGIGDDSGGSASGIGDGSGGRGGGTSSRGGGRDRMGGRMTDRGGERGSKGGRSRRGGRMAGSSSKGAKTVRSYGLLIAKERDVPAGIYGISTWGVGEKGLVLFRWVHVYCKGRMGDKGFGGKCYCGLLVLVPRVFRFRSCKGV</sequence>
<dbReference type="InterPro" id="IPR001584">
    <property type="entry name" value="Integrase_cat-core"/>
</dbReference>
<evidence type="ECO:0000313" key="3">
    <source>
        <dbReference type="EMBL" id="GEU55438.1"/>
    </source>
</evidence>
<dbReference type="SUPFAM" id="SSF53098">
    <property type="entry name" value="Ribonuclease H-like"/>
    <property type="match status" value="1"/>
</dbReference>
<feature type="domain" description="Integrase catalytic" evidence="2">
    <location>
        <begin position="177"/>
        <end position="370"/>
    </location>
</feature>
<feature type="compositionally biased region" description="Gly residues" evidence="1">
    <location>
        <begin position="530"/>
        <end position="556"/>
    </location>
</feature>
<dbReference type="InterPro" id="IPR056924">
    <property type="entry name" value="SH3_Tf2-1"/>
</dbReference>
<proteinExistence type="predicted"/>
<dbReference type="GO" id="GO:0015074">
    <property type="term" value="P:DNA integration"/>
    <property type="evidence" value="ECO:0007669"/>
    <property type="project" value="InterPro"/>
</dbReference>
<feature type="compositionally biased region" description="Basic and acidic residues" evidence="1">
    <location>
        <begin position="557"/>
        <end position="575"/>
    </location>
</feature>
<feature type="region of interest" description="Disordered" evidence="1">
    <location>
        <begin position="530"/>
        <end position="593"/>
    </location>
</feature>
<keyword evidence="3" id="KW-0238">DNA-binding</keyword>
<comment type="caution">
    <text evidence="3">The sequence shown here is derived from an EMBL/GenBank/DDBJ whole genome shotgun (WGS) entry which is preliminary data.</text>
</comment>
<name>A0A6L2L177_TANCI</name>
<dbReference type="GO" id="GO:0003677">
    <property type="term" value="F:DNA binding"/>
    <property type="evidence" value="ECO:0007669"/>
    <property type="project" value="UniProtKB-KW"/>
</dbReference>
<dbReference type="EMBL" id="BKCJ010003497">
    <property type="protein sequence ID" value="GEU55438.1"/>
    <property type="molecule type" value="Genomic_DNA"/>
</dbReference>
<dbReference type="PANTHER" id="PTHR45835:SF101">
    <property type="entry name" value="NUCLEOTIDYLTRANSFERASE, RIBONUCLEASE H"/>
    <property type="match status" value="1"/>
</dbReference>
<dbReference type="AlphaFoldDB" id="A0A6L2L177"/>
<accession>A0A6L2L177</accession>
<dbReference type="InterPro" id="IPR043502">
    <property type="entry name" value="DNA/RNA_pol_sf"/>
</dbReference>
<gene>
    <name evidence="3" type="ORF">Tci_027416</name>
</gene>
<evidence type="ECO:0000256" key="1">
    <source>
        <dbReference type="SAM" id="MobiDB-lite"/>
    </source>
</evidence>
<evidence type="ECO:0000259" key="2">
    <source>
        <dbReference type="PROSITE" id="PS50994"/>
    </source>
</evidence>
<dbReference type="SUPFAM" id="SSF56672">
    <property type="entry name" value="DNA/RNA polymerases"/>
    <property type="match status" value="1"/>
</dbReference>
<protein>
    <submittedName>
        <fullName evidence="3">B3 DNA-binding domain protein</fullName>
    </submittedName>
</protein>
<reference evidence="3" key="1">
    <citation type="journal article" date="2019" name="Sci. Rep.">
        <title>Draft genome of Tanacetum cinerariifolium, the natural source of mosquito coil.</title>
        <authorList>
            <person name="Yamashiro T."/>
            <person name="Shiraishi A."/>
            <person name="Satake H."/>
            <person name="Nakayama K."/>
        </authorList>
    </citation>
    <scope>NUCLEOTIDE SEQUENCE</scope>
</reference>
<dbReference type="InterPro" id="IPR012337">
    <property type="entry name" value="RNaseH-like_sf"/>
</dbReference>
<dbReference type="Gene3D" id="3.30.420.10">
    <property type="entry name" value="Ribonuclease H-like superfamily/Ribonuclease H"/>
    <property type="match status" value="1"/>
</dbReference>
<dbReference type="PROSITE" id="PS50994">
    <property type="entry name" value="INTEGRASE"/>
    <property type="match status" value="1"/>
</dbReference>
<dbReference type="PANTHER" id="PTHR45835">
    <property type="entry name" value="YALI0A06105P"/>
    <property type="match status" value="1"/>
</dbReference>
<dbReference type="InterPro" id="IPR036397">
    <property type="entry name" value="RNaseH_sf"/>
</dbReference>